<dbReference type="GO" id="GO:0000287">
    <property type="term" value="F:magnesium ion binding"/>
    <property type="evidence" value="ECO:0007669"/>
    <property type="project" value="InterPro"/>
</dbReference>
<dbReference type="AlphaFoldDB" id="A0A2H0U7E8"/>
<evidence type="ECO:0000259" key="8">
    <source>
        <dbReference type="Pfam" id="PF00408"/>
    </source>
</evidence>
<protein>
    <submittedName>
        <fullName evidence="12">Phosphomannomutase/phosphoglucomutase</fullName>
    </submittedName>
</protein>
<feature type="domain" description="Alpha-D-phosphohexomutase alpha/beta/alpha" evidence="11">
    <location>
        <begin position="279"/>
        <end position="375"/>
    </location>
</feature>
<evidence type="ECO:0000256" key="6">
    <source>
        <dbReference type="ARBA" id="ARBA00023235"/>
    </source>
</evidence>
<dbReference type="Pfam" id="PF02879">
    <property type="entry name" value="PGM_PMM_II"/>
    <property type="match status" value="1"/>
</dbReference>
<comment type="caution">
    <text evidence="12">The sequence shown here is derived from an EMBL/GenBank/DDBJ whole genome shotgun (WGS) entry which is preliminary data.</text>
</comment>
<feature type="domain" description="Alpha-D-phosphohexomutase alpha/beta/alpha" evidence="9">
    <location>
        <begin position="7"/>
        <end position="140"/>
    </location>
</feature>
<comment type="cofactor">
    <cofactor evidence="1">
        <name>Mg(2+)</name>
        <dbReference type="ChEBI" id="CHEBI:18420"/>
    </cofactor>
</comment>
<dbReference type="SUPFAM" id="SSF53738">
    <property type="entry name" value="Phosphoglucomutase, first 3 domains"/>
    <property type="match status" value="3"/>
</dbReference>
<comment type="similarity">
    <text evidence="2 7">Belongs to the phosphohexose mutase family.</text>
</comment>
<evidence type="ECO:0000313" key="13">
    <source>
        <dbReference type="Proteomes" id="UP000231379"/>
    </source>
</evidence>
<dbReference type="GO" id="GO:0005975">
    <property type="term" value="P:carbohydrate metabolic process"/>
    <property type="evidence" value="ECO:0007669"/>
    <property type="project" value="InterPro"/>
</dbReference>
<evidence type="ECO:0000259" key="9">
    <source>
        <dbReference type="Pfam" id="PF02878"/>
    </source>
</evidence>
<dbReference type="Pfam" id="PF02878">
    <property type="entry name" value="PGM_PMM_I"/>
    <property type="match status" value="1"/>
</dbReference>
<dbReference type="Proteomes" id="UP000231379">
    <property type="component" value="Unassembled WGS sequence"/>
</dbReference>
<dbReference type="InterPro" id="IPR005845">
    <property type="entry name" value="A-D-PHexomutase_a/b/a-II"/>
</dbReference>
<keyword evidence="6" id="KW-0413">Isomerase</keyword>
<evidence type="ECO:0000259" key="11">
    <source>
        <dbReference type="Pfam" id="PF02880"/>
    </source>
</evidence>
<evidence type="ECO:0000259" key="10">
    <source>
        <dbReference type="Pfam" id="PF02879"/>
    </source>
</evidence>
<feature type="domain" description="Alpha-D-phosphohexomutase alpha/beta/alpha" evidence="10">
    <location>
        <begin position="175"/>
        <end position="262"/>
    </location>
</feature>
<evidence type="ECO:0000256" key="2">
    <source>
        <dbReference type="ARBA" id="ARBA00010231"/>
    </source>
</evidence>
<dbReference type="PANTHER" id="PTHR43771">
    <property type="entry name" value="PHOSPHOMANNOMUTASE"/>
    <property type="match status" value="1"/>
</dbReference>
<dbReference type="CDD" id="cd03089">
    <property type="entry name" value="PMM_PGM"/>
    <property type="match status" value="1"/>
</dbReference>
<evidence type="ECO:0000256" key="7">
    <source>
        <dbReference type="RuleBase" id="RU004326"/>
    </source>
</evidence>
<dbReference type="InterPro" id="IPR016055">
    <property type="entry name" value="A-D-PHexomutase_a/b/a-I/II/III"/>
</dbReference>
<organism evidence="12 13">
    <name type="scientific">Candidatus Kaiserbacteria bacterium CG10_big_fil_rev_8_21_14_0_10_59_10</name>
    <dbReference type="NCBI Taxonomy" id="1974612"/>
    <lineage>
        <taxon>Bacteria</taxon>
        <taxon>Candidatus Kaiseribacteriota</taxon>
    </lineage>
</organism>
<dbReference type="Pfam" id="PF00408">
    <property type="entry name" value="PGM_PMM_IV"/>
    <property type="match status" value="1"/>
</dbReference>
<dbReference type="InterPro" id="IPR036900">
    <property type="entry name" value="A-D-PHexomutase_C_sf"/>
</dbReference>
<dbReference type="InterPro" id="IPR005841">
    <property type="entry name" value="Alpha-D-phosphohexomutase_SF"/>
</dbReference>
<dbReference type="Pfam" id="PF02880">
    <property type="entry name" value="PGM_PMM_III"/>
    <property type="match status" value="1"/>
</dbReference>
<evidence type="ECO:0000313" key="12">
    <source>
        <dbReference type="EMBL" id="PIR82347.1"/>
    </source>
</evidence>
<dbReference type="PRINTS" id="PR00509">
    <property type="entry name" value="PGMPMM"/>
</dbReference>
<reference evidence="13" key="1">
    <citation type="submission" date="2017-09" db="EMBL/GenBank/DDBJ databases">
        <title>Depth-based differentiation of microbial function through sediment-hosted aquifers and enrichment of novel symbionts in the deep terrestrial subsurface.</title>
        <authorList>
            <person name="Probst A.J."/>
            <person name="Ladd B."/>
            <person name="Jarett J.K."/>
            <person name="Geller-Mcgrath D.E."/>
            <person name="Sieber C.M.K."/>
            <person name="Emerson J.B."/>
            <person name="Anantharaman K."/>
            <person name="Thomas B.C."/>
            <person name="Malmstrom R."/>
            <person name="Stieglmeier M."/>
            <person name="Klingl A."/>
            <person name="Woyke T."/>
            <person name="Ryan C.M."/>
            <person name="Banfield J.F."/>
        </authorList>
    </citation>
    <scope>NUCLEOTIDE SEQUENCE [LARGE SCALE GENOMIC DNA]</scope>
</reference>
<sequence length="461" mass="50063">MHPNPSIFKAYDIRGVHPSDINADVSYAIGRGYATLLLSELPAPPRKIAVSGDMRLSTPELKEALIRGITDTGLAVDDIGMLSTPTFYAAVGLFKYDGGVQVSASHNPKEYNGFKLVRAEAVPISGDSGIQTIRAIIETDAYAPLAETKGSRGSRSDVTLAVLEDQLSRAAAARAAISSLKVAIDPGNGVGALDMQALFARLPCEVVWMNETPDGTFPAHPADPMLEENTRQLRERVAAEKCDVGIGIDGDGDRYFFFDEKGEVVPPAILRGLLAQIELAEHPHATIVYDTRPGRITTELIEEAGGRAIMAPVGHSLIKEAMLANGAVFGAESSGHFFYRLPYGTFEAPVLTVVKFLAFVSQGGKPLSELIAPYRRFHSSGEVNVRLQNRSEGAAAIERIKKAHRDARQHTLDGLSVEYPEYWFNVRLSNTEPLLRLTVESPSPNVTDEKRKELMALIESK</sequence>
<dbReference type="EMBL" id="PFBM01000017">
    <property type="protein sequence ID" value="PIR82347.1"/>
    <property type="molecule type" value="Genomic_DNA"/>
</dbReference>
<dbReference type="Gene3D" id="3.40.120.10">
    <property type="entry name" value="Alpha-D-Glucose-1,6-Bisphosphate, subunit A, domain 3"/>
    <property type="match status" value="3"/>
</dbReference>
<dbReference type="InterPro" id="IPR005846">
    <property type="entry name" value="A-D-PHexomutase_a/b/a-III"/>
</dbReference>
<evidence type="ECO:0000256" key="3">
    <source>
        <dbReference type="ARBA" id="ARBA00022553"/>
    </source>
</evidence>
<evidence type="ECO:0000256" key="4">
    <source>
        <dbReference type="ARBA" id="ARBA00022723"/>
    </source>
</evidence>
<dbReference type="Gene3D" id="3.30.310.50">
    <property type="entry name" value="Alpha-D-phosphohexomutase, C-terminal domain"/>
    <property type="match status" value="1"/>
</dbReference>
<evidence type="ECO:0000256" key="5">
    <source>
        <dbReference type="ARBA" id="ARBA00022842"/>
    </source>
</evidence>
<keyword evidence="3" id="KW-0597">Phosphoprotein</keyword>
<feature type="domain" description="Alpha-D-phosphohexomutase C-terminal" evidence="8">
    <location>
        <begin position="382"/>
        <end position="452"/>
    </location>
</feature>
<keyword evidence="5 7" id="KW-0460">Magnesium</keyword>
<dbReference type="PROSITE" id="PS00710">
    <property type="entry name" value="PGM_PMM"/>
    <property type="match status" value="1"/>
</dbReference>
<dbReference type="PANTHER" id="PTHR43771:SF1">
    <property type="entry name" value="PHOSPHOMANNOMUTASE"/>
    <property type="match status" value="1"/>
</dbReference>
<proteinExistence type="inferred from homology"/>
<accession>A0A2H0U7E8</accession>
<dbReference type="SUPFAM" id="SSF55957">
    <property type="entry name" value="Phosphoglucomutase, C-terminal domain"/>
    <property type="match status" value="1"/>
</dbReference>
<keyword evidence="4 7" id="KW-0479">Metal-binding</keyword>
<name>A0A2H0U7E8_9BACT</name>
<dbReference type="InterPro" id="IPR016066">
    <property type="entry name" value="A-D-PHexomutase_CS"/>
</dbReference>
<dbReference type="GO" id="GO:0016868">
    <property type="term" value="F:intramolecular phosphotransferase activity"/>
    <property type="evidence" value="ECO:0007669"/>
    <property type="project" value="InterPro"/>
</dbReference>
<dbReference type="InterPro" id="IPR005843">
    <property type="entry name" value="A-D-PHexomutase_C"/>
</dbReference>
<dbReference type="InterPro" id="IPR005844">
    <property type="entry name" value="A-D-PHexomutase_a/b/a-I"/>
</dbReference>
<gene>
    <name evidence="12" type="primary">manB</name>
    <name evidence="12" type="ORF">COU20_02895</name>
</gene>
<evidence type="ECO:0000256" key="1">
    <source>
        <dbReference type="ARBA" id="ARBA00001946"/>
    </source>
</evidence>